<gene>
    <name evidence="1" type="ORF">AKJ29_16560</name>
</gene>
<dbReference type="InterPro" id="IPR006498">
    <property type="entry name" value="Tail_tube"/>
</dbReference>
<comment type="caution">
    <text evidence="1">The sequence shown here is derived from an EMBL/GenBank/DDBJ whole genome shotgun (WGS) entry which is preliminary data.</text>
</comment>
<proteinExistence type="predicted"/>
<dbReference type="Proteomes" id="UP000050471">
    <property type="component" value="Unassembled WGS sequence"/>
</dbReference>
<evidence type="ECO:0000313" key="2">
    <source>
        <dbReference type="Proteomes" id="UP000050471"/>
    </source>
</evidence>
<dbReference type="Pfam" id="PF04985">
    <property type="entry name" value="Phage_tube"/>
    <property type="match status" value="1"/>
</dbReference>
<sequence>MPHIQRKFNAFVDGYSTHTECEGVTVPNIQDVLEETKAGGLIMGFEVPLGFQKMEAGIKLNSRQKVLMKRTGLVPGVFSRITFRSVNIDEFNGDQDDEVINITGRLNANNGGWEAQSIPKDDYKINSIPYYKHTINGEVIHHVDIQNFVGIVDGVDVWGSIRSGLGL</sequence>
<dbReference type="RefSeq" id="WP_055188302.1">
    <property type="nucleotide sequence ID" value="NZ_FPBS01000001.1"/>
</dbReference>
<reference evidence="1 2" key="1">
    <citation type="submission" date="2015-09" db="EMBL/GenBank/DDBJ databases">
        <title>Draft genome sequence of Aliiroseovarius crassostreae CV919-312TSm, the causative agent of Roseovarius Oyster Disease (formerly Juvenile Oyster Disease).</title>
        <authorList>
            <person name="Kessner L."/>
            <person name="Spinard E."/>
            <person name="Nelson D."/>
        </authorList>
    </citation>
    <scope>NUCLEOTIDE SEQUENCE [LARGE SCALE GENOMIC DNA]</scope>
    <source>
        <strain evidence="1 2">CV919-312</strain>
    </source>
</reference>
<dbReference type="EMBL" id="LKBA01000004">
    <property type="protein sequence ID" value="KPN64246.1"/>
    <property type="molecule type" value="Genomic_DNA"/>
</dbReference>
<protein>
    <recommendedName>
        <fullName evidence="3">Phage tail protein</fullName>
    </recommendedName>
</protein>
<dbReference type="AlphaFoldDB" id="A0A0P7KPG2"/>
<evidence type="ECO:0008006" key="3">
    <source>
        <dbReference type="Google" id="ProtNLM"/>
    </source>
</evidence>
<accession>A0A0P7KPG2</accession>
<organism evidence="1 2">
    <name type="scientific">Aliiroseovarius crassostreae</name>
    <dbReference type="NCBI Taxonomy" id="154981"/>
    <lineage>
        <taxon>Bacteria</taxon>
        <taxon>Pseudomonadati</taxon>
        <taxon>Pseudomonadota</taxon>
        <taxon>Alphaproteobacteria</taxon>
        <taxon>Rhodobacterales</taxon>
        <taxon>Paracoccaceae</taxon>
        <taxon>Aliiroseovarius</taxon>
    </lineage>
</organism>
<dbReference type="OrthoDB" id="3078668at2"/>
<dbReference type="STRING" id="154981.AKJ29_16560"/>
<keyword evidence="2" id="KW-1185">Reference proteome</keyword>
<name>A0A0P7KPG2_9RHOB</name>
<evidence type="ECO:0000313" key="1">
    <source>
        <dbReference type="EMBL" id="KPN64246.1"/>
    </source>
</evidence>